<name>A0A8S5SJJ8_9CAUD</name>
<feature type="region of interest" description="Disordered" evidence="1">
    <location>
        <begin position="1"/>
        <end position="27"/>
    </location>
</feature>
<proteinExistence type="predicted"/>
<evidence type="ECO:0000256" key="1">
    <source>
        <dbReference type="SAM" id="MobiDB-lite"/>
    </source>
</evidence>
<organism evidence="2">
    <name type="scientific">Siphoviridae sp. ctDhw1</name>
    <dbReference type="NCBI Taxonomy" id="2827813"/>
    <lineage>
        <taxon>Viruses</taxon>
        <taxon>Duplodnaviria</taxon>
        <taxon>Heunggongvirae</taxon>
        <taxon>Uroviricota</taxon>
        <taxon>Caudoviricetes</taxon>
    </lineage>
</organism>
<sequence length="52" mass="6250">MHGTFGRSNRRSQWENKPKGLWCGTHNDRGRPTIRSVLMQKKFCYNESRRLK</sequence>
<dbReference type="EMBL" id="BK032602">
    <property type="protein sequence ID" value="DAF50839.1"/>
    <property type="molecule type" value="Genomic_DNA"/>
</dbReference>
<protein>
    <submittedName>
        <fullName evidence="2">Uncharacterized protein</fullName>
    </submittedName>
</protein>
<evidence type="ECO:0000313" key="2">
    <source>
        <dbReference type="EMBL" id="DAF50839.1"/>
    </source>
</evidence>
<reference evidence="2" key="1">
    <citation type="journal article" date="2021" name="Proc. Natl. Acad. Sci. U.S.A.">
        <title>A Catalog of Tens of Thousands of Viruses from Human Metagenomes Reveals Hidden Associations with Chronic Diseases.</title>
        <authorList>
            <person name="Tisza M.J."/>
            <person name="Buck C.B."/>
        </authorList>
    </citation>
    <scope>NUCLEOTIDE SEQUENCE</scope>
    <source>
        <strain evidence="2">CtDhw1</strain>
    </source>
</reference>
<accession>A0A8S5SJJ8</accession>